<protein>
    <submittedName>
        <fullName evidence="6">DNA-binding transcriptional MerR regulator</fullName>
    </submittedName>
</protein>
<dbReference type="SMART" id="SM00422">
    <property type="entry name" value="HTH_MERR"/>
    <property type="match status" value="1"/>
</dbReference>
<organism evidence="6 7">
    <name type="scientific">Lactobacillus colini</name>
    <dbReference type="NCBI Taxonomy" id="1819254"/>
    <lineage>
        <taxon>Bacteria</taxon>
        <taxon>Bacillati</taxon>
        <taxon>Bacillota</taxon>
        <taxon>Bacilli</taxon>
        <taxon>Lactobacillales</taxon>
        <taxon>Lactobacillaceae</taxon>
        <taxon>Lactobacillus</taxon>
    </lineage>
</organism>
<evidence type="ECO:0000313" key="6">
    <source>
        <dbReference type="EMBL" id="MBP2057536.1"/>
    </source>
</evidence>
<comment type="caution">
    <text evidence="6">The sequence shown here is derived from an EMBL/GenBank/DDBJ whole genome shotgun (WGS) entry which is preliminary data.</text>
</comment>
<dbReference type="Proteomes" id="UP001519292">
    <property type="component" value="Unassembled WGS sequence"/>
</dbReference>
<feature type="domain" description="HTH merR-type" evidence="5">
    <location>
        <begin position="2"/>
        <end position="71"/>
    </location>
</feature>
<dbReference type="Pfam" id="PF13411">
    <property type="entry name" value="MerR_1"/>
    <property type="match status" value="1"/>
</dbReference>
<keyword evidence="3 6" id="KW-0238">DNA-binding</keyword>
<dbReference type="PANTHER" id="PTHR30204">
    <property type="entry name" value="REDOX-CYCLING DRUG-SENSING TRANSCRIPTIONAL ACTIVATOR SOXR"/>
    <property type="match status" value="1"/>
</dbReference>
<evidence type="ECO:0000256" key="4">
    <source>
        <dbReference type="ARBA" id="ARBA00023163"/>
    </source>
</evidence>
<reference evidence="6 7" key="1">
    <citation type="submission" date="2021-03" db="EMBL/GenBank/DDBJ databases">
        <title>Genomic Encyclopedia of Type Strains, Phase IV (KMG-IV): sequencing the most valuable type-strain genomes for metagenomic binning, comparative biology and taxonomic classification.</title>
        <authorList>
            <person name="Goeker M."/>
        </authorList>
    </citation>
    <scope>NUCLEOTIDE SEQUENCE [LARGE SCALE GENOMIC DNA]</scope>
    <source>
        <strain evidence="6 7">DSM 101872</strain>
    </source>
</reference>
<gene>
    <name evidence="6" type="ORF">J2Z60_000707</name>
</gene>
<dbReference type="CDD" id="cd01109">
    <property type="entry name" value="HTH_YyaN"/>
    <property type="match status" value="1"/>
</dbReference>
<evidence type="ECO:0000256" key="2">
    <source>
        <dbReference type="ARBA" id="ARBA00023015"/>
    </source>
</evidence>
<keyword evidence="4" id="KW-0804">Transcription</keyword>
<dbReference type="RefSeq" id="WP_209686282.1">
    <property type="nucleotide sequence ID" value="NZ_JAGGLU010000003.1"/>
</dbReference>
<sequence>MKYSIGQVAEIMGINTSALRFYDKKGLIPFVKRDENGRRYFEDNDLNFIEVIDCMKKSGLEINDIKKFISLCMSGDQTLKERYDFLDHEEEVLIQRIKELQAQLAFLRYKKWYYKTSLEAGTEGIHFMPGTNEVDPNTKKQYEQELQKCSNIHELIDYRKDKIIEK</sequence>
<keyword evidence="1" id="KW-0678">Repressor</keyword>
<dbReference type="PRINTS" id="PR00040">
    <property type="entry name" value="HTHMERR"/>
</dbReference>
<dbReference type="InterPro" id="IPR047057">
    <property type="entry name" value="MerR_fam"/>
</dbReference>
<evidence type="ECO:0000256" key="3">
    <source>
        <dbReference type="ARBA" id="ARBA00023125"/>
    </source>
</evidence>
<dbReference type="EMBL" id="JAGGLU010000003">
    <property type="protein sequence ID" value="MBP2057536.1"/>
    <property type="molecule type" value="Genomic_DNA"/>
</dbReference>
<evidence type="ECO:0000256" key="1">
    <source>
        <dbReference type="ARBA" id="ARBA00022491"/>
    </source>
</evidence>
<dbReference type="GO" id="GO:0003677">
    <property type="term" value="F:DNA binding"/>
    <property type="evidence" value="ECO:0007669"/>
    <property type="project" value="UniProtKB-KW"/>
</dbReference>
<dbReference type="SUPFAM" id="SSF46955">
    <property type="entry name" value="Putative DNA-binding domain"/>
    <property type="match status" value="1"/>
</dbReference>
<dbReference type="InterPro" id="IPR009061">
    <property type="entry name" value="DNA-bd_dom_put_sf"/>
</dbReference>
<proteinExistence type="predicted"/>
<dbReference type="PROSITE" id="PS50937">
    <property type="entry name" value="HTH_MERR_2"/>
    <property type="match status" value="1"/>
</dbReference>
<dbReference type="PANTHER" id="PTHR30204:SF69">
    <property type="entry name" value="MERR-FAMILY TRANSCRIPTIONAL REGULATOR"/>
    <property type="match status" value="1"/>
</dbReference>
<keyword evidence="7" id="KW-1185">Reference proteome</keyword>
<dbReference type="InterPro" id="IPR000551">
    <property type="entry name" value="MerR-type_HTH_dom"/>
</dbReference>
<evidence type="ECO:0000259" key="5">
    <source>
        <dbReference type="PROSITE" id="PS50937"/>
    </source>
</evidence>
<evidence type="ECO:0000313" key="7">
    <source>
        <dbReference type="Proteomes" id="UP001519292"/>
    </source>
</evidence>
<accession>A0ABS4MD05</accession>
<keyword evidence="2" id="KW-0805">Transcription regulation</keyword>
<name>A0ABS4MD05_9LACO</name>
<dbReference type="Gene3D" id="1.10.1660.10">
    <property type="match status" value="1"/>
</dbReference>